<reference evidence="5 6" key="1">
    <citation type="submission" date="2016-03" db="EMBL/GenBank/DDBJ databases">
        <authorList>
            <person name="Ploux O."/>
        </authorList>
    </citation>
    <scope>NUCLEOTIDE SEQUENCE [LARGE SCALE GENOMIC DNA]</scope>
    <source>
        <strain evidence="5 6">UAMH 11012</strain>
    </source>
</reference>
<evidence type="ECO:0000313" key="6">
    <source>
        <dbReference type="Proteomes" id="UP000184330"/>
    </source>
</evidence>
<dbReference type="Proteomes" id="UP000184330">
    <property type="component" value="Unassembled WGS sequence"/>
</dbReference>
<evidence type="ECO:0000259" key="2">
    <source>
        <dbReference type="Pfam" id="PF25115"/>
    </source>
</evidence>
<keyword evidence="6" id="KW-1185">Reference proteome</keyword>
<organism evidence="5 6">
    <name type="scientific">Phialocephala subalpina</name>
    <dbReference type="NCBI Taxonomy" id="576137"/>
    <lineage>
        <taxon>Eukaryota</taxon>
        <taxon>Fungi</taxon>
        <taxon>Dikarya</taxon>
        <taxon>Ascomycota</taxon>
        <taxon>Pezizomycotina</taxon>
        <taxon>Leotiomycetes</taxon>
        <taxon>Helotiales</taxon>
        <taxon>Mollisiaceae</taxon>
        <taxon>Phialocephala</taxon>
        <taxon>Phialocephala fortinii species complex</taxon>
    </lineage>
</organism>
<gene>
    <name evidence="5" type="ORF">PAC_10768</name>
</gene>
<dbReference type="Pfam" id="PF25115">
    <property type="entry name" value="Agd3_CE"/>
    <property type="match status" value="1"/>
</dbReference>
<dbReference type="InterPro" id="IPR056827">
    <property type="entry name" value="CBM87_Agd3"/>
</dbReference>
<protein>
    <submittedName>
        <fullName evidence="5">Related to extracellular serine-rich protein</fullName>
    </submittedName>
</protein>
<dbReference type="Pfam" id="PF25117">
    <property type="entry name" value="Agd3_C"/>
    <property type="match status" value="1"/>
</dbReference>
<dbReference type="InterPro" id="IPR050788">
    <property type="entry name" value="Yeast_SRP1/TIP1_CWP"/>
</dbReference>
<feature type="signal peptide" evidence="1">
    <location>
        <begin position="1"/>
        <end position="21"/>
    </location>
</feature>
<dbReference type="Pfam" id="PF25116">
    <property type="entry name" value="CBM87_Agd3"/>
    <property type="match status" value="1"/>
</dbReference>
<name>A0A1L7X789_9HELO</name>
<keyword evidence="1" id="KW-0732">Signal</keyword>
<dbReference type="OrthoDB" id="2113314at2759"/>
<accession>A0A1L7X789</accession>
<evidence type="ECO:0000259" key="4">
    <source>
        <dbReference type="Pfam" id="PF25117"/>
    </source>
</evidence>
<sequence length="753" mass="82443">MFIPASACILAPLLCLPSVFAFKHHNRTGNHTHFHASENVVLNHQAVVQAASPVPLGVLQTTQLTISANTSFVTTAKVPAVQAVTSGKVDSTVLVIARDTASAYSAYSGLNDRGIPYTVLIVPQAGVALPSLNDTATHGNFGLIVVLSEASYNYGTKGFASALTTAQWTSLYSYQVAFGVRMVRLDVAPSADTGTQSLGACCTGEQLISISNATSFPQAGLNVGAGLTTKGLYHYPAKITNPKIAWEIAQFAPATAENITTTSTAAVINVIDGRQQMVFFLPFATDWSLTSNFLQHAWITWGTRGLFVGWRRAMLNTQVDDMFLETPMFDTGENFRCSAADVSHHITVMAGINKRLPTGSNWFMEIGHNGNGNIEAADKSGSDKTKPLTEAVEYSDQIDTPLEFAKPLGSGSSIWPVNASIVYGNYSLACLQKDALLVWWQNTANLNAFAHISHTFSHEDQDNSTYFDVVRELTWNKAWLDQSGISKANKFSSTGIIPPAITGMHNGDALRAWYEQGIVHVVGDNTRKPLLNQDNEHWPLMSTVASNGYAGIQITPRWASNIYYNCNYADCVVAEWKNVSKGVGDMYTILGIERDTNTRHLLGLHHDPFMFHQANLMYEDADFYTTPDDVTTVYSLLEVWHEYVVREYIRLVSWPLVSLKHDDINASFRDRMTRDACKPKMSWDVNPSTSAISAVTVTTTRNICSVPIPITVPASVTDTQGFTIEQLGHDPLTIWVKMTGQPVTFTLSKTLGV</sequence>
<feature type="domain" description="Agd3 C-terminal" evidence="4">
    <location>
        <begin position="688"/>
        <end position="749"/>
    </location>
</feature>
<dbReference type="InterPro" id="IPR056825">
    <property type="entry name" value="Agd3_C"/>
</dbReference>
<evidence type="ECO:0000256" key="1">
    <source>
        <dbReference type="SAM" id="SignalP"/>
    </source>
</evidence>
<feature type="domain" description="Agd3 CBM87" evidence="3">
    <location>
        <begin position="89"/>
        <end position="301"/>
    </location>
</feature>
<evidence type="ECO:0000259" key="3">
    <source>
        <dbReference type="Pfam" id="PF25116"/>
    </source>
</evidence>
<dbReference type="STRING" id="576137.A0A1L7X789"/>
<dbReference type="AlphaFoldDB" id="A0A1L7X789"/>
<feature type="chain" id="PRO_5012566709" evidence="1">
    <location>
        <begin position="22"/>
        <end position="753"/>
    </location>
</feature>
<dbReference type="EMBL" id="FJOG01000017">
    <property type="protein sequence ID" value="CZR60872.1"/>
    <property type="molecule type" value="Genomic_DNA"/>
</dbReference>
<proteinExistence type="predicted"/>
<dbReference type="PANTHER" id="PTHR31002">
    <property type="entry name" value="SERIPAUPERIN"/>
    <property type="match status" value="1"/>
</dbReference>
<evidence type="ECO:0000313" key="5">
    <source>
        <dbReference type="EMBL" id="CZR60872.1"/>
    </source>
</evidence>
<feature type="domain" description="Agd3 deacetylase" evidence="2">
    <location>
        <begin position="315"/>
        <end position="682"/>
    </location>
</feature>
<dbReference type="PANTHER" id="PTHR31002:SF34">
    <property type="entry name" value="CELL WALL PROTEIN CWP1-RELATED"/>
    <property type="match status" value="1"/>
</dbReference>
<dbReference type="InterPro" id="IPR056826">
    <property type="entry name" value="Agd3_CE"/>
</dbReference>